<evidence type="ECO:0000256" key="5">
    <source>
        <dbReference type="ARBA" id="ARBA00022692"/>
    </source>
</evidence>
<reference evidence="16 17" key="1">
    <citation type="submission" date="2023-10" db="EMBL/GenBank/DDBJ databases">
        <title>Two novel species belonging to the OM43/NOR5 clade.</title>
        <authorList>
            <person name="Park M."/>
        </authorList>
    </citation>
    <scope>NUCLEOTIDE SEQUENCE [LARGE SCALE GENOMIC DNA]</scope>
    <source>
        <strain evidence="16 17">IMCC45268</strain>
    </source>
</reference>
<dbReference type="Pfam" id="PF00593">
    <property type="entry name" value="TonB_dep_Rec_b-barrel"/>
    <property type="match status" value="1"/>
</dbReference>
<keyword evidence="7" id="KW-0406">Ion transport</keyword>
<keyword evidence="13" id="KW-0732">Signal</keyword>
<organism evidence="16 17">
    <name type="scientific">Congregibacter brevis</name>
    <dbReference type="NCBI Taxonomy" id="3081201"/>
    <lineage>
        <taxon>Bacteria</taxon>
        <taxon>Pseudomonadati</taxon>
        <taxon>Pseudomonadota</taxon>
        <taxon>Gammaproteobacteria</taxon>
        <taxon>Cellvibrionales</taxon>
        <taxon>Halieaceae</taxon>
        <taxon>Congregibacter</taxon>
    </lineage>
</organism>
<sequence>MSATFRTLPLIAAVSLATQSLTVGAQQLEEVIVTAQKRAESLQDVPISVSAIQGEKIQDAGIPNMAALADYVPNLHIADAPVNTNIYMRGVGSGNNQGFEQSVGMYIDGVYMGRGRQYRAAFLDVERVEVLRGPQGTLFGRNTVAGAINITTASARAGDELEGEVMVSAESFDGRVVEGFIGSGLTDTLGARVAVKYRETDGFADNAFLGTSEGGVEELSYRLSLNWQPTDDLNVNFKYSQSDYERTGATTTGTVFLDAAGRAENVPNRSAFADTAYNIMDVFFPGYQEQTSREFEVFKDNGFGRSQEDGIGIGLNPDSSDNDITNMVLNVDWQVGELTVTSITGWSEYQYIDGADVDWLPLQFISRDDDQTFEQFSQEIRIASPGGEFFDYVAGLYYDQSDLEFQRQVAIDTNFDGLFPEFLSIVTPGNPPPEVLPQNLLFALTAGAYDMNQIARNHNYQLDSDSWAVFGQGTFNFTDTLRLTVGVRYTEENKDVRSTQFLSDLNSGLLNESDNYFLHLIQATSFNAYNYDYTQDRSTDALVPSFNLQWDISDDSMLYASFSQGFKSGGFTAADDGEPGDLQQGTFPCAPTLPDFTVDLSACYDVTNPNDQFEFDDEEVDAFEIGGKHTLFDGGMTLNWAAFYTEYTDLQVAIFQGIGFVVENAASSEILGLEVDALWQATDNLRLGANFAWLDATYGDFDNGPCTAIQLDADPLCGTGLPGATSNPLSGEPTLYASDYSASFFWDYIRPVGNSMEFFVGGEINYRDAFNSAGDNDPIDVIDAYTKTNLRFGLRSGDWEIMAYGRNIFDEEVFMQSYDTPVLAGSHSRYLEESAVFGARLKYTF</sequence>
<evidence type="ECO:0000313" key="17">
    <source>
        <dbReference type="Proteomes" id="UP001626549"/>
    </source>
</evidence>
<feature type="domain" description="TonB-dependent receptor plug" evidence="15">
    <location>
        <begin position="42"/>
        <end position="147"/>
    </location>
</feature>
<dbReference type="InterPro" id="IPR012910">
    <property type="entry name" value="Plug_dom"/>
</dbReference>
<comment type="similarity">
    <text evidence="11 12">Belongs to the TonB-dependent receptor family.</text>
</comment>
<keyword evidence="17" id="KW-1185">Reference proteome</keyword>
<dbReference type="InterPro" id="IPR000531">
    <property type="entry name" value="Beta-barrel_TonB"/>
</dbReference>
<evidence type="ECO:0000313" key="16">
    <source>
        <dbReference type="EMBL" id="WOJ98121.1"/>
    </source>
</evidence>
<gene>
    <name evidence="16" type="ORF">R0137_05975</name>
</gene>
<protein>
    <submittedName>
        <fullName evidence="16">TonB-dependent receptor</fullName>
    </submittedName>
</protein>
<dbReference type="PANTHER" id="PTHR32552:SF81">
    <property type="entry name" value="TONB-DEPENDENT OUTER MEMBRANE RECEPTOR"/>
    <property type="match status" value="1"/>
</dbReference>
<keyword evidence="3 11" id="KW-1134">Transmembrane beta strand</keyword>
<keyword evidence="4" id="KW-0410">Iron transport</keyword>
<dbReference type="Gene3D" id="2.40.170.20">
    <property type="entry name" value="TonB-dependent receptor, beta-barrel domain"/>
    <property type="match status" value="1"/>
</dbReference>
<dbReference type="InterPro" id="IPR039426">
    <property type="entry name" value="TonB-dep_rcpt-like"/>
</dbReference>
<proteinExistence type="inferred from homology"/>
<keyword evidence="16" id="KW-0675">Receptor</keyword>
<keyword evidence="6" id="KW-0408">Iron</keyword>
<keyword evidence="5 11" id="KW-0812">Transmembrane</keyword>
<feature type="domain" description="TonB-dependent receptor-like beta-barrel" evidence="14">
    <location>
        <begin position="304"/>
        <end position="808"/>
    </location>
</feature>
<dbReference type="SUPFAM" id="SSF56935">
    <property type="entry name" value="Porins"/>
    <property type="match status" value="1"/>
</dbReference>
<keyword evidence="10 11" id="KW-0998">Cell outer membrane</keyword>
<evidence type="ECO:0000256" key="8">
    <source>
        <dbReference type="ARBA" id="ARBA00023077"/>
    </source>
</evidence>
<evidence type="ECO:0000256" key="9">
    <source>
        <dbReference type="ARBA" id="ARBA00023136"/>
    </source>
</evidence>
<evidence type="ECO:0000256" key="6">
    <source>
        <dbReference type="ARBA" id="ARBA00023004"/>
    </source>
</evidence>
<evidence type="ECO:0000256" key="7">
    <source>
        <dbReference type="ARBA" id="ARBA00023065"/>
    </source>
</evidence>
<evidence type="ECO:0000256" key="10">
    <source>
        <dbReference type="ARBA" id="ARBA00023237"/>
    </source>
</evidence>
<name>A0ABZ0IGC4_9GAMM</name>
<accession>A0ABZ0IGC4</accession>
<dbReference type="RefSeq" id="WP_407329322.1">
    <property type="nucleotide sequence ID" value="NZ_CP136865.1"/>
</dbReference>
<feature type="signal peptide" evidence="13">
    <location>
        <begin position="1"/>
        <end position="25"/>
    </location>
</feature>
<keyword evidence="8 12" id="KW-0798">TonB box</keyword>
<evidence type="ECO:0000259" key="14">
    <source>
        <dbReference type="Pfam" id="PF00593"/>
    </source>
</evidence>
<evidence type="ECO:0000256" key="1">
    <source>
        <dbReference type="ARBA" id="ARBA00004571"/>
    </source>
</evidence>
<dbReference type="InterPro" id="IPR036942">
    <property type="entry name" value="Beta-barrel_TonB_sf"/>
</dbReference>
<evidence type="ECO:0000256" key="4">
    <source>
        <dbReference type="ARBA" id="ARBA00022496"/>
    </source>
</evidence>
<dbReference type="PANTHER" id="PTHR32552">
    <property type="entry name" value="FERRICHROME IRON RECEPTOR-RELATED"/>
    <property type="match status" value="1"/>
</dbReference>
<comment type="subcellular location">
    <subcellularLocation>
        <location evidence="1 11">Cell outer membrane</location>
        <topology evidence="1 11">Multi-pass membrane protein</topology>
    </subcellularLocation>
</comment>
<dbReference type="Proteomes" id="UP001626549">
    <property type="component" value="Chromosome"/>
</dbReference>
<feature type="chain" id="PRO_5045112483" evidence="13">
    <location>
        <begin position="26"/>
        <end position="845"/>
    </location>
</feature>
<dbReference type="PROSITE" id="PS52016">
    <property type="entry name" value="TONB_DEPENDENT_REC_3"/>
    <property type="match status" value="1"/>
</dbReference>
<dbReference type="Pfam" id="PF07715">
    <property type="entry name" value="Plug"/>
    <property type="match status" value="1"/>
</dbReference>
<dbReference type="EMBL" id="CP136865">
    <property type="protein sequence ID" value="WOJ98121.1"/>
    <property type="molecule type" value="Genomic_DNA"/>
</dbReference>
<evidence type="ECO:0000256" key="3">
    <source>
        <dbReference type="ARBA" id="ARBA00022452"/>
    </source>
</evidence>
<evidence type="ECO:0000256" key="11">
    <source>
        <dbReference type="PROSITE-ProRule" id="PRU01360"/>
    </source>
</evidence>
<keyword evidence="9 11" id="KW-0472">Membrane</keyword>
<evidence type="ECO:0000256" key="2">
    <source>
        <dbReference type="ARBA" id="ARBA00022448"/>
    </source>
</evidence>
<evidence type="ECO:0000259" key="15">
    <source>
        <dbReference type="Pfam" id="PF07715"/>
    </source>
</evidence>
<keyword evidence="2 11" id="KW-0813">Transport</keyword>
<evidence type="ECO:0000256" key="12">
    <source>
        <dbReference type="RuleBase" id="RU003357"/>
    </source>
</evidence>
<evidence type="ECO:0000256" key="13">
    <source>
        <dbReference type="SAM" id="SignalP"/>
    </source>
</evidence>